<evidence type="ECO:0000256" key="2">
    <source>
        <dbReference type="ARBA" id="ARBA00010703"/>
    </source>
</evidence>
<organism evidence="11 12">
    <name type="scientific">Bionectria ochroleuca</name>
    <name type="common">Gliocladium roseum</name>
    <dbReference type="NCBI Taxonomy" id="29856"/>
    <lineage>
        <taxon>Eukaryota</taxon>
        <taxon>Fungi</taxon>
        <taxon>Dikarya</taxon>
        <taxon>Ascomycota</taxon>
        <taxon>Pezizomycotina</taxon>
        <taxon>Sordariomycetes</taxon>
        <taxon>Hypocreomycetidae</taxon>
        <taxon>Hypocreales</taxon>
        <taxon>Bionectriaceae</taxon>
        <taxon>Clonostachys</taxon>
    </lineage>
</organism>
<evidence type="ECO:0000256" key="7">
    <source>
        <dbReference type="ARBA" id="ARBA00022691"/>
    </source>
</evidence>
<dbReference type="Gene3D" id="3.40.50.150">
    <property type="entry name" value="Vaccinia Virus protein VP39"/>
    <property type="match status" value="1"/>
</dbReference>
<feature type="binding site" evidence="9">
    <location>
        <position position="127"/>
    </location>
    <ligand>
        <name>S-adenosyl-L-methionine</name>
        <dbReference type="ChEBI" id="CHEBI:59789"/>
    </ligand>
</feature>
<dbReference type="InterPro" id="IPR016651">
    <property type="entry name" value="LCMT1"/>
</dbReference>
<dbReference type="PANTHER" id="PTHR13600">
    <property type="entry name" value="LEUCINE CARBOXYL METHYLTRANSFERASE"/>
    <property type="match status" value="1"/>
</dbReference>
<dbReference type="EMBL" id="JADCTT010000001">
    <property type="protein sequence ID" value="KAF9759440.1"/>
    <property type="molecule type" value="Genomic_DNA"/>
</dbReference>
<comment type="function">
    <text evidence="8">Methylates the carboxyl group of the C-terminal leucine residue of protein phosphatase 2A catalytic subunits to form alpha-leucine ester residues.</text>
</comment>
<comment type="similarity">
    <text evidence="2 8">Belongs to the methyltransferase superfamily. LCMT family.</text>
</comment>
<dbReference type="GO" id="GO:0032259">
    <property type="term" value="P:methylation"/>
    <property type="evidence" value="ECO:0007669"/>
    <property type="project" value="UniProtKB-KW"/>
</dbReference>
<dbReference type="PIRSF" id="PIRSF016305">
    <property type="entry name" value="LCM_mtfrase"/>
    <property type="match status" value="1"/>
</dbReference>
<dbReference type="PANTHER" id="PTHR13600:SF21">
    <property type="entry name" value="LEUCINE CARBOXYL METHYLTRANSFERASE 1"/>
    <property type="match status" value="1"/>
</dbReference>
<sequence>MNPPDKSAPSIPNLLSLRGSRGGVRGGRSRGGPGAGAPRRTGGQGHDAVIQGTDTDAAVSRLSAVDLGYLHDPCAQFFVQTPNGPPARRLPIINRGTYTRTSGLDRLIDAFLSTLDAESPKQIVALGAGTDTRPFRIFSRQNCHGLIYHEIDFEVVCSKKLRIVKGVPLLSRVLPDASVVPPAEPEEASSSWTSQPSNGGQFYCHGLDLRKLPGNEESLTLPGLRTDVPTLLLSECCLCYLSPQEANGVISFFATQIPNLATVIYEPIRPNDPFGQVMVSNLAARHIRMPTLDVYREAKDQVDRLSKAGFEVVRHMTVEDVWNSWVTQEEKERVDSLEGLDEVEEWQLLAAHYIIVWGYRGDGFSGLAEE</sequence>
<comment type="caution">
    <text evidence="11">The sequence shown here is derived from an EMBL/GenBank/DDBJ whole genome shotgun (WGS) entry which is preliminary data.</text>
</comment>
<dbReference type="EC" id="2.1.1.233" evidence="3 8"/>
<feature type="compositionally biased region" description="Gly residues" evidence="10">
    <location>
        <begin position="20"/>
        <end position="35"/>
    </location>
</feature>
<dbReference type="InterPro" id="IPR007213">
    <property type="entry name" value="Ppm1/Ppm2/Tcmp"/>
</dbReference>
<evidence type="ECO:0000256" key="10">
    <source>
        <dbReference type="SAM" id="MobiDB-lite"/>
    </source>
</evidence>
<evidence type="ECO:0000256" key="6">
    <source>
        <dbReference type="ARBA" id="ARBA00022679"/>
    </source>
</evidence>
<feature type="binding site" evidence="9">
    <location>
        <position position="100"/>
    </location>
    <ligand>
        <name>S-adenosyl-L-methionine</name>
        <dbReference type="ChEBI" id="CHEBI:59789"/>
    </ligand>
</feature>
<dbReference type="GO" id="GO:0018423">
    <property type="term" value="F:protein C-terminal leucine carboxyl O-methyltransferase activity"/>
    <property type="evidence" value="ECO:0007669"/>
    <property type="project" value="UniProtKB-EC"/>
</dbReference>
<name>A0A8H7TU45_BIOOC</name>
<reference evidence="11" key="1">
    <citation type="submission" date="2020-10" db="EMBL/GenBank/DDBJ databases">
        <title>High-Quality Genome Resource of Clonostachys rosea strain S41 by Oxford Nanopore Long-Read Sequencing.</title>
        <authorList>
            <person name="Wang H."/>
        </authorList>
    </citation>
    <scope>NUCLEOTIDE SEQUENCE</scope>
    <source>
        <strain evidence="11">S41</strain>
    </source>
</reference>
<accession>A0A8H7TU45</accession>
<feature type="binding site" evidence="9">
    <location>
        <position position="235"/>
    </location>
    <ligand>
        <name>S-adenosyl-L-methionine</name>
        <dbReference type="ChEBI" id="CHEBI:59789"/>
    </ligand>
</feature>
<dbReference type="AlphaFoldDB" id="A0A8H7TU45"/>
<evidence type="ECO:0000256" key="3">
    <source>
        <dbReference type="ARBA" id="ARBA00012834"/>
    </source>
</evidence>
<evidence type="ECO:0000256" key="4">
    <source>
        <dbReference type="ARBA" id="ARBA00017497"/>
    </source>
</evidence>
<keyword evidence="5 8" id="KW-0489">Methyltransferase</keyword>
<dbReference type="Pfam" id="PF04072">
    <property type="entry name" value="LCM"/>
    <property type="match status" value="1"/>
</dbReference>
<protein>
    <recommendedName>
        <fullName evidence="4 8">Leucine carboxyl methyltransferase 1</fullName>
        <ecNumber evidence="3 8">2.1.1.233</ecNumber>
    </recommendedName>
</protein>
<feature type="binding site" evidence="9">
    <location>
        <begin position="208"/>
        <end position="209"/>
    </location>
    <ligand>
        <name>S-adenosyl-L-methionine</name>
        <dbReference type="ChEBI" id="CHEBI:59789"/>
    </ligand>
</feature>
<dbReference type="Proteomes" id="UP000616885">
    <property type="component" value="Unassembled WGS sequence"/>
</dbReference>
<evidence type="ECO:0000256" key="5">
    <source>
        <dbReference type="ARBA" id="ARBA00022603"/>
    </source>
</evidence>
<gene>
    <name evidence="11" type="ORF">IM811_001134</name>
</gene>
<comment type="catalytic activity">
    <reaction evidence="1 8">
        <text>[phosphatase 2A protein]-C-terminal L-leucine + S-adenosyl-L-methionine = [phosphatase 2A protein]-C-terminal L-leucine methyl ester + S-adenosyl-L-homocysteine</text>
        <dbReference type="Rhea" id="RHEA:48544"/>
        <dbReference type="Rhea" id="RHEA-COMP:12134"/>
        <dbReference type="Rhea" id="RHEA-COMP:12135"/>
        <dbReference type="ChEBI" id="CHEBI:57856"/>
        <dbReference type="ChEBI" id="CHEBI:59789"/>
        <dbReference type="ChEBI" id="CHEBI:90516"/>
        <dbReference type="ChEBI" id="CHEBI:90517"/>
        <dbReference type="EC" id="2.1.1.233"/>
    </reaction>
</comment>
<feature type="region of interest" description="Disordered" evidence="10">
    <location>
        <begin position="1"/>
        <end position="49"/>
    </location>
</feature>
<evidence type="ECO:0000256" key="1">
    <source>
        <dbReference type="ARBA" id="ARBA00000724"/>
    </source>
</evidence>
<evidence type="ECO:0000313" key="11">
    <source>
        <dbReference type="EMBL" id="KAF9759440.1"/>
    </source>
</evidence>
<proteinExistence type="inferred from homology"/>
<evidence type="ECO:0000313" key="12">
    <source>
        <dbReference type="Proteomes" id="UP000616885"/>
    </source>
</evidence>
<keyword evidence="7 8" id="KW-0949">S-adenosyl-L-methionine</keyword>
<evidence type="ECO:0000256" key="9">
    <source>
        <dbReference type="PIRSR" id="PIRSR016305-1"/>
    </source>
</evidence>
<dbReference type="SUPFAM" id="SSF53335">
    <property type="entry name" value="S-adenosyl-L-methionine-dependent methyltransferases"/>
    <property type="match status" value="1"/>
</dbReference>
<dbReference type="InterPro" id="IPR029063">
    <property type="entry name" value="SAM-dependent_MTases_sf"/>
</dbReference>
<evidence type="ECO:0000256" key="8">
    <source>
        <dbReference type="PIRNR" id="PIRNR016305"/>
    </source>
</evidence>
<keyword evidence="6 8" id="KW-0808">Transferase</keyword>